<dbReference type="RefSeq" id="WP_323575308.1">
    <property type="nucleotide sequence ID" value="NZ_JAYGJQ010000001.1"/>
</dbReference>
<feature type="signal peptide" evidence="1">
    <location>
        <begin position="1"/>
        <end position="18"/>
    </location>
</feature>
<keyword evidence="1" id="KW-0732">Signal</keyword>
<organism evidence="2 3">
    <name type="scientific">Bacteriovorax antarcticus</name>
    <dbReference type="NCBI Taxonomy" id="3088717"/>
    <lineage>
        <taxon>Bacteria</taxon>
        <taxon>Pseudomonadati</taxon>
        <taxon>Bdellovibrionota</taxon>
        <taxon>Bacteriovoracia</taxon>
        <taxon>Bacteriovoracales</taxon>
        <taxon>Bacteriovoracaceae</taxon>
        <taxon>Bacteriovorax</taxon>
    </lineage>
</organism>
<dbReference type="Proteomes" id="UP001302274">
    <property type="component" value="Unassembled WGS sequence"/>
</dbReference>
<evidence type="ECO:0000313" key="3">
    <source>
        <dbReference type="Proteomes" id="UP001302274"/>
    </source>
</evidence>
<feature type="chain" id="PRO_5045254344" evidence="1">
    <location>
        <begin position="19"/>
        <end position="149"/>
    </location>
</feature>
<protein>
    <submittedName>
        <fullName evidence="2">DUF3465 domain-containing protein</fullName>
    </submittedName>
</protein>
<accession>A0ABU5VUJ1</accession>
<keyword evidence="3" id="KW-1185">Reference proteome</keyword>
<sequence>MKALFTGLLLALSLSAFSAQPTVECKDFKGNVVDGSIARLRSVMANHKGEKTQVLVTGTIAQIGKEDNSGLQHQKYNMKVDKDITLQIVSNLEFGRIPLVVGKVTTVCGEFLRVGQGMVHWTHFDPHGPHADGFTIVDGVLYGDKETPL</sequence>
<proteinExistence type="predicted"/>
<reference evidence="2 3" key="1">
    <citation type="submission" date="2023-11" db="EMBL/GenBank/DDBJ databases">
        <title>A Novel Polar Bacteriovorax (B. antarcticus) Isolated from the Biocrust in Antarctica.</title>
        <authorList>
            <person name="Mun W."/>
            <person name="Choi S.Y."/>
            <person name="Mitchell R.J."/>
        </authorList>
    </citation>
    <scope>NUCLEOTIDE SEQUENCE [LARGE SCALE GENOMIC DNA]</scope>
    <source>
        <strain evidence="2 3">PP10</strain>
    </source>
</reference>
<evidence type="ECO:0000313" key="2">
    <source>
        <dbReference type="EMBL" id="MEA9355685.1"/>
    </source>
</evidence>
<comment type="caution">
    <text evidence="2">The sequence shown here is derived from an EMBL/GenBank/DDBJ whole genome shotgun (WGS) entry which is preliminary data.</text>
</comment>
<dbReference type="Pfam" id="PF11948">
    <property type="entry name" value="DUF3465"/>
    <property type="match status" value="1"/>
</dbReference>
<evidence type="ECO:0000256" key="1">
    <source>
        <dbReference type="SAM" id="SignalP"/>
    </source>
</evidence>
<name>A0ABU5VUJ1_9BACT</name>
<dbReference type="EMBL" id="JAYGJQ010000001">
    <property type="protein sequence ID" value="MEA9355685.1"/>
    <property type="molecule type" value="Genomic_DNA"/>
</dbReference>
<gene>
    <name evidence="2" type="ORF">SHI21_05720</name>
</gene>
<dbReference type="InterPro" id="IPR021856">
    <property type="entry name" value="DUF3465"/>
</dbReference>